<evidence type="ECO:0000256" key="1">
    <source>
        <dbReference type="SAM" id="MobiDB-lite"/>
    </source>
</evidence>
<dbReference type="PANTHER" id="PTHR10223:SF0">
    <property type="entry name" value="26S PROTEASOME NON-ATPASE REGULATORY SUBUNIT 4"/>
    <property type="match status" value="1"/>
</dbReference>
<dbReference type="GeneID" id="20525771"/>
<accession>A0A058ZDT7</accession>
<dbReference type="InterPro" id="IPR003903">
    <property type="entry name" value="UIM_dom"/>
</dbReference>
<dbReference type="STRING" id="691883.A0A058ZDT7"/>
<evidence type="ECO:0000313" key="2">
    <source>
        <dbReference type="EMBL" id="KCV71627.1"/>
    </source>
</evidence>
<gene>
    <name evidence="2" type="ORF">H696_01046</name>
</gene>
<dbReference type="GO" id="GO:0008540">
    <property type="term" value="C:proteasome regulatory particle, base subcomplex"/>
    <property type="evidence" value="ECO:0007669"/>
    <property type="project" value="TreeGrafter"/>
</dbReference>
<dbReference type="eggNOG" id="KOG2884">
    <property type="taxonomic scope" value="Eukaryota"/>
</dbReference>
<dbReference type="GO" id="GO:0031593">
    <property type="term" value="F:polyubiquitin modification-dependent protein binding"/>
    <property type="evidence" value="ECO:0007669"/>
    <property type="project" value="TreeGrafter"/>
</dbReference>
<dbReference type="GO" id="GO:0005829">
    <property type="term" value="C:cytosol"/>
    <property type="evidence" value="ECO:0007669"/>
    <property type="project" value="TreeGrafter"/>
</dbReference>
<feature type="compositionally biased region" description="Low complexity" evidence="1">
    <location>
        <begin position="290"/>
        <end position="306"/>
    </location>
</feature>
<keyword evidence="3" id="KW-1185">Reference proteome</keyword>
<dbReference type="GO" id="GO:0043161">
    <property type="term" value="P:proteasome-mediated ubiquitin-dependent protein catabolic process"/>
    <property type="evidence" value="ECO:0007669"/>
    <property type="project" value="TreeGrafter"/>
</dbReference>
<feature type="compositionally biased region" description="Acidic residues" evidence="1">
    <location>
        <begin position="248"/>
        <end position="259"/>
    </location>
</feature>
<dbReference type="Proteomes" id="UP000030693">
    <property type="component" value="Unassembled WGS sequence"/>
</dbReference>
<sequence length="306" mass="31642">MAVGAPTVLTTFTRDVSRLLTSLHSARPSAGSSDGPGHKKASGSGSSGTQSTLPAGAASLASAIQVALLALRHRPLKNQSQRIIAFVGRPLDPKQDPALAGPTGTPEDGTESPLVAAFKSLGLRLKKNNVAIDIVSFGETACNNEALSMLVNSANNTSFPCNLLTVAPEENRLLAEALVQSPILMSGDYDNGPMYGAADDDVYDSELALALRLSLEEHVERERRAMENPDASDAGTADAQPPASAFDAMDDDFDDAMFDENELAQAIALSLAAAAESAQPDAAPEDDGSSDSSQSGAGPSDSMDVE</sequence>
<dbReference type="InterPro" id="IPR036465">
    <property type="entry name" value="vWFA_dom_sf"/>
</dbReference>
<feature type="compositionally biased region" description="Low complexity" evidence="1">
    <location>
        <begin position="272"/>
        <end position="282"/>
    </location>
</feature>
<dbReference type="RefSeq" id="XP_009493205.1">
    <property type="nucleotide sequence ID" value="XM_009494930.1"/>
</dbReference>
<dbReference type="AlphaFoldDB" id="A0A058ZDT7"/>
<organism evidence="2">
    <name type="scientific">Fonticula alba</name>
    <name type="common">Slime mold</name>
    <dbReference type="NCBI Taxonomy" id="691883"/>
    <lineage>
        <taxon>Eukaryota</taxon>
        <taxon>Rotosphaerida</taxon>
        <taxon>Fonticulaceae</taxon>
        <taxon>Fonticula</taxon>
    </lineage>
</organism>
<evidence type="ECO:0000313" key="3">
    <source>
        <dbReference type="Proteomes" id="UP000030693"/>
    </source>
</evidence>
<evidence type="ECO:0008006" key="4">
    <source>
        <dbReference type="Google" id="ProtNLM"/>
    </source>
</evidence>
<feature type="region of interest" description="Disordered" evidence="1">
    <location>
        <begin position="272"/>
        <end position="306"/>
    </location>
</feature>
<protein>
    <recommendedName>
        <fullName evidence="4">VWFA domain-containing protein</fullName>
    </recommendedName>
</protein>
<feature type="region of interest" description="Disordered" evidence="1">
    <location>
        <begin position="221"/>
        <end position="259"/>
    </location>
</feature>
<dbReference type="OrthoDB" id="1731724at2759"/>
<dbReference type="GO" id="GO:0005634">
    <property type="term" value="C:nucleus"/>
    <property type="evidence" value="ECO:0007669"/>
    <property type="project" value="TreeGrafter"/>
</dbReference>
<dbReference type="Gene3D" id="3.40.50.410">
    <property type="entry name" value="von Willebrand factor, type A domain"/>
    <property type="match status" value="1"/>
</dbReference>
<dbReference type="PANTHER" id="PTHR10223">
    <property type="entry name" value="26S PROTEASOME NON-ATPASE REGULATORY SUBUNIT 4"/>
    <property type="match status" value="1"/>
</dbReference>
<name>A0A058ZDT7_FONAL</name>
<dbReference type="Gene3D" id="1.10.287.3990">
    <property type="match status" value="1"/>
</dbReference>
<proteinExistence type="predicted"/>
<dbReference type="SMART" id="SM00726">
    <property type="entry name" value="UIM"/>
    <property type="match status" value="2"/>
</dbReference>
<reference evidence="2" key="1">
    <citation type="submission" date="2013-04" db="EMBL/GenBank/DDBJ databases">
        <title>The Genome Sequence of Fonticula alba ATCC 38817.</title>
        <authorList>
            <consortium name="The Broad Institute Genomics Platform"/>
            <person name="Russ C."/>
            <person name="Cuomo C."/>
            <person name="Burger G."/>
            <person name="Gray M.W."/>
            <person name="Holland P.W.H."/>
            <person name="King N."/>
            <person name="Lang F.B.F."/>
            <person name="Roger A.J."/>
            <person name="Ruiz-Trillo I."/>
            <person name="Brown M."/>
            <person name="Walker B."/>
            <person name="Young S."/>
            <person name="Zeng Q."/>
            <person name="Gargeya S."/>
            <person name="Fitzgerald M."/>
            <person name="Haas B."/>
            <person name="Abouelleil A."/>
            <person name="Allen A.W."/>
            <person name="Alvarado L."/>
            <person name="Arachchi H.M."/>
            <person name="Berlin A.M."/>
            <person name="Chapman S.B."/>
            <person name="Gainer-Dewar J."/>
            <person name="Goldberg J."/>
            <person name="Griggs A."/>
            <person name="Gujja S."/>
            <person name="Hansen M."/>
            <person name="Howarth C."/>
            <person name="Imamovic A."/>
            <person name="Ireland A."/>
            <person name="Larimer J."/>
            <person name="McCowan C."/>
            <person name="Murphy C."/>
            <person name="Pearson M."/>
            <person name="Poon T.W."/>
            <person name="Priest M."/>
            <person name="Roberts A."/>
            <person name="Saif S."/>
            <person name="Shea T."/>
            <person name="Sisk P."/>
            <person name="Sykes S."/>
            <person name="Wortman J."/>
            <person name="Nusbaum C."/>
            <person name="Birren B."/>
        </authorList>
    </citation>
    <scope>NUCLEOTIDE SEQUENCE [LARGE SCALE GENOMIC DNA]</scope>
    <source>
        <strain evidence="2">ATCC 38817</strain>
    </source>
</reference>
<dbReference type="EMBL" id="KB932202">
    <property type="protein sequence ID" value="KCV71627.1"/>
    <property type="molecule type" value="Genomic_DNA"/>
</dbReference>
<feature type="region of interest" description="Disordered" evidence="1">
    <location>
        <begin position="25"/>
        <end position="53"/>
    </location>
</feature>
<dbReference type="InterPro" id="IPR027040">
    <property type="entry name" value="PSMD4"/>
</dbReference>